<reference evidence="1 2" key="1">
    <citation type="journal article" date="2018" name="Mycol. Prog.">
        <title>Coniella lustricola, a new species from submerged detritus.</title>
        <authorList>
            <person name="Raudabaugh D.B."/>
            <person name="Iturriaga T."/>
            <person name="Carver A."/>
            <person name="Mondo S."/>
            <person name="Pangilinan J."/>
            <person name="Lipzen A."/>
            <person name="He G."/>
            <person name="Amirebrahimi M."/>
            <person name="Grigoriev I.V."/>
            <person name="Miller A.N."/>
        </authorList>
    </citation>
    <scope>NUCLEOTIDE SEQUENCE [LARGE SCALE GENOMIC DNA]</scope>
    <source>
        <strain evidence="1 2">B22-T-1</strain>
    </source>
</reference>
<dbReference type="Proteomes" id="UP000241462">
    <property type="component" value="Unassembled WGS sequence"/>
</dbReference>
<dbReference type="EMBL" id="KZ678523">
    <property type="protein sequence ID" value="PSR80630.1"/>
    <property type="molecule type" value="Genomic_DNA"/>
</dbReference>
<name>A0A2T3A0Q8_9PEZI</name>
<sequence length="175" mass="18945">MPIPALAMRNGGRAPSFLLLQWPQQCPAGQVEPPARLRGGAPKGSFEVLLTILGSRDALIHECARETRYEGCWQIGRDSRRNSGSLISGSASIGCNVHCSSLREPWRAYKTRIQSAAPPLRALDPTHVHILLLLLEYCCADHLLAPNTGAACLLSSMLIFPGLLTVRGYGLADTM</sequence>
<evidence type="ECO:0000313" key="1">
    <source>
        <dbReference type="EMBL" id="PSR80630.1"/>
    </source>
</evidence>
<evidence type="ECO:0000313" key="2">
    <source>
        <dbReference type="Proteomes" id="UP000241462"/>
    </source>
</evidence>
<gene>
    <name evidence="1" type="ORF">BD289DRAFT_60010</name>
</gene>
<proteinExistence type="predicted"/>
<protein>
    <submittedName>
        <fullName evidence="1">Uncharacterized protein</fullName>
    </submittedName>
</protein>
<dbReference type="InParanoid" id="A0A2T3A0Q8"/>
<dbReference type="AlphaFoldDB" id="A0A2T3A0Q8"/>
<accession>A0A2T3A0Q8</accession>
<keyword evidence="2" id="KW-1185">Reference proteome</keyword>
<organism evidence="1 2">
    <name type="scientific">Coniella lustricola</name>
    <dbReference type="NCBI Taxonomy" id="2025994"/>
    <lineage>
        <taxon>Eukaryota</taxon>
        <taxon>Fungi</taxon>
        <taxon>Dikarya</taxon>
        <taxon>Ascomycota</taxon>
        <taxon>Pezizomycotina</taxon>
        <taxon>Sordariomycetes</taxon>
        <taxon>Sordariomycetidae</taxon>
        <taxon>Diaporthales</taxon>
        <taxon>Schizoparmaceae</taxon>
        <taxon>Coniella</taxon>
    </lineage>
</organism>